<feature type="transmembrane region" description="Helical" evidence="1">
    <location>
        <begin position="75"/>
        <end position="94"/>
    </location>
</feature>
<feature type="transmembrane region" description="Helical" evidence="1">
    <location>
        <begin position="42"/>
        <end position="63"/>
    </location>
</feature>
<keyword evidence="1" id="KW-1133">Transmembrane helix</keyword>
<feature type="transmembrane region" description="Helical" evidence="1">
    <location>
        <begin position="312"/>
        <end position="337"/>
    </location>
</feature>
<dbReference type="PATRIC" id="fig|1261.5.peg.1742"/>
<dbReference type="Gene3D" id="1.20.1740.10">
    <property type="entry name" value="Amino acid/polyamine transporter I"/>
    <property type="match status" value="1"/>
</dbReference>
<dbReference type="Proteomes" id="UP000070326">
    <property type="component" value="Unassembled WGS sequence"/>
</dbReference>
<sequence>MDMSNNQKSIDYLAYFLLFLRMYSYILLHIKKRRSSRMKKKGKIGSLAAIFGVAAVLFGSHAGGGFATGNQETQYYVQFGWTAPLTAVLAMLLLTATMREAIVMYNNFECKNYKELFHELWRPYTKLEIVWEIYYYLMVIIAVGAVIAGASAVFQTMGIPYIVSVLIVGLVLLFLTIYGAVVVSSAAGIMSIVIMICCLLIFVTGIRLKTPEISRILSNYEFWGGSKLKPFVLIFTYAGFQSVVIPSLAVSSRELLKNEKEATKAMVLSFFMNAIALALAVTMLLGWFKDFSQAGQLTLPTLYVAKHTGNDFIAVAYQVSLFLCLMSTGVTCIFGLVNRFEDYEKLMFLKSRTKRRAFTAVVIMIISMLISLTGLSNIVKYGYGYCGYLGIVSIVIPFLTIGVYKNRKFKKEHPNHVWTGSEENRE</sequence>
<evidence type="ECO:0000256" key="1">
    <source>
        <dbReference type="SAM" id="Phobius"/>
    </source>
</evidence>
<evidence type="ECO:0000313" key="3">
    <source>
        <dbReference type="Proteomes" id="UP000070326"/>
    </source>
</evidence>
<dbReference type="eggNOG" id="COG3949">
    <property type="taxonomic scope" value="Bacteria"/>
</dbReference>
<reference evidence="2 3" key="1">
    <citation type="submission" date="2016-02" db="EMBL/GenBank/DDBJ databases">
        <authorList>
            <person name="Wen L."/>
            <person name="He K."/>
            <person name="Yang H."/>
        </authorList>
    </citation>
    <scope>NUCLEOTIDE SEQUENCE [LARGE SCALE GENOMIC DNA]</scope>
    <source>
        <strain evidence="2 3">MJR8628A</strain>
    </source>
</reference>
<dbReference type="InterPro" id="IPR038728">
    <property type="entry name" value="YkvI-like"/>
</dbReference>
<feature type="transmembrane region" description="Helical" evidence="1">
    <location>
        <begin position="357"/>
        <end position="376"/>
    </location>
</feature>
<feature type="transmembrane region" description="Helical" evidence="1">
    <location>
        <begin position="382"/>
        <end position="404"/>
    </location>
</feature>
<feature type="transmembrane region" description="Helical" evidence="1">
    <location>
        <begin position="188"/>
        <end position="208"/>
    </location>
</feature>
<feature type="transmembrane region" description="Helical" evidence="1">
    <location>
        <begin position="133"/>
        <end position="153"/>
    </location>
</feature>
<dbReference type="PANTHER" id="PTHR37814">
    <property type="entry name" value="CONSERVED MEMBRANE PROTEIN"/>
    <property type="match status" value="1"/>
</dbReference>
<keyword evidence="1" id="KW-0472">Membrane</keyword>
<dbReference type="EMBL" id="LSQZ01000087">
    <property type="protein sequence ID" value="KXI10617.1"/>
    <property type="molecule type" value="Genomic_DNA"/>
</dbReference>
<organism evidence="2 3">
    <name type="scientific">Peptostreptococcus anaerobius</name>
    <dbReference type="NCBI Taxonomy" id="1261"/>
    <lineage>
        <taxon>Bacteria</taxon>
        <taxon>Bacillati</taxon>
        <taxon>Bacillota</taxon>
        <taxon>Clostridia</taxon>
        <taxon>Peptostreptococcales</taxon>
        <taxon>Peptostreptococcaceae</taxon>
        <taxon>Peptostreptococcus</taxon>
    </lineage>
</organism>
<dbReference type="InterPro" id="IPR001734">
    <property type="entry name" value="Na/solute_symporter"/>
</dbReference>
<proteinExistence type="predicted"/>
<dbReference type="GO" id="GO:0016020">
    <property type="term" value="C:membrane"/>
    <property type="evidence" value="ECO:0007669"/>
    <property type="project" value="InterPro"/>
</dbReference>
<gene>
    <name evidence="2" type="ORF">HMPREF3195_01737</name>
</gene>
<dbReference type="PROSITE" id="PS50283">
    <property type="entry name" value="NA_SOLUT_SYMP_3"/>
    <property type="match status" value="1"/>
</dbReference>
<dbReference type="GO" id="GO:0022857">
    <property type="term" value="F:transmembrane transporter activity"/>
    <property type="evidence" value="ECO:0007669"/>
    <property type="project" value="InterPro"/>
</dbReference>
<dbReference type="AlphaFoldDB" id="A0A135YMK2"/>
<feature type="transmembrane region" description="Helical" evidence="1">
    <location>
        <begin position="12"/>
        <end position="30"/>
    </location>
</feature>
<accession>A0A135YMK2</accession>
<feature type="transmembrane region" description="Helical" evidence="1">
    <location>
        <begin position="228"/>
        <end position="250"/>
    </location>
</feature>
<feature type="transmembrane region" description="Helical" evidence="1">
    <location>
        <begin position="270"/>
        <end position="288"/>
    </location>
</feature>
<name>A0A135YMK2_9FIRM</name>
<comment type="caution">
    <text evidence="2">The sequence shown here is derived from an EMBL/GenBank/DDBJ whole genome shotgun (WGS) entry which is preliminary data.</text>
</comment>
<evidence type="ECO:0000313" key="2">
    <source>
        <dbReference type="EMBL" id="KXI10617.1"/>
    </source>
</evidence>
<feature type="transmembrane region" description="Helical" evidence="1">
    <location>
        <begin position="159"/>
        <end position="181"/>
    </location>
</feature>
<keyword evidence="1" id="KW-0812">Transmembrane</keyword>
<dbReference type="PANTHER" id="PTHR37814:SF1">
    <property type="entry name" value="MEMBRANE PROTEIN"/>
    <property type="match status" value="1"/>
</dbReference>
<dbReference type="STRING" id="1261.HMPREF3195_01737"/>
<protein>
    <submittedName>
        <fullName evidence="2">Uncharacterized protein</fullName>
    </submittedName>
</protein>